<feature type="compositionally biased region" description="Polar residues" evidence="2">
    <location>
        <begin position="467"/>
        <end position="478"/>
    </location>
</feature>
<evidence type="ECO:0000313" key="6">
    <source>
        <dbReference type="Proteomes" id="UP000019377"/>
    </source>
</evidence>
<dbReference type="OMA" id="VAFYTIN"/>
<dbReference type="PRINTS" id="PR00625">
    <property type="entry name" value="JDOMAIN"/>
</dbReference>
<accession>V5GU56</accession>
<dbReference type="GeneID" id="27416593"/>
<dbReference type="GO" id="GO:0051087">
    <property type="term" value="F:protein-folding chaperone binding"/>
    <property type="evidence" value="ECO:0007669"/>
    <property type="project" value="TreeGrafter"/>
</dbReference>
<dbReference type="eggNOG" id="ENOG502S3QV">
    <property type="taxonomic scope" value="Eukaryota"/>
</dbReference>
<dbReference type="STRING" id="1365824.V5GU56"/>
<dbReference type="CDD" id="cd06257">
    <property type="entry name" value="DnaJ"/>
    <property type="match status" value="1"/>
</dbReference>
<feature type="domain" description="J" evidence="4">
    <location>
        <begin position="74"/>
        <end position="137"/>
    </location>
</feature>
<dbReference type="GO" id="GO:0051787">
    <property type="term" value="F:misfolded protein binding"/>
    <property type="evidence" value="ECO:0007669"/>
    <property type="project" value="TreeGrafter"/>
</dbReference>
<evidence type="ECO:0000313" key="5">
    <source>
        <dbReference type="EMBL" id="EST09442.1"/>
    </source>
</evidence>
<organism evidence="5 6">
    <name type="scientific">Kalmanozyma brasiliensis (strain GHG001)</name>
    <name type="common">Yeast</name>
    <name type="synonym">Pseudozyma brasiliensis</name>
    <dbReference type="NCBI Taxonomy" id="1365824"/>
    <lineage>
        <taxon>Eukaryota</taxon>
        <taxon>Fungi</taxon>
        <taxon>Dikarya</taxon>
        <taxon>Basidiomycota</taxon>
        <taxon>Ustilaginomycotina</taxon>
        <taxon>Ustilaginomycetes</taxon>
        <taxon>Ustilaginales</taxon>
        <taxon>Ustilaginaceae</taxon>
        <taxon>Kalmanozyma</taxon>
    </lineage>
</organism>
<protein>
    <recommendedName>
        <fullName evidence="4">J domain-containing protein</fullName>
    </recommendedName>
</protein>
<dbReference type="InterPro" id="IPR051948">
    <property type="entry name" value="Hsp70_co-chaperone_J-domain"/>
</dbReference>
<feature type="region of interest" description="Disordered" evidence="2">
    <location>
        <begin position="366"/>
        <end position="536"/>
    </location>
</feature>
<dbReference type="PROSITE" id="PS50076">
    <property type="entry name" value="DNAJ_2"/>
    <property type="match status" value="1"/>
</dbReference>
<evidence type="ECO:0000256" key="2">
    <source>
        <dbReference type="SAM" id="MobiDB-lite"/>
    </source>
</evidence>
<dbReference type="GO" id="GO:0036503">
    <property type="term" value="P:ERAD pathway"/>
    <property type="evidence" value="ECO:0007669"/>
    <property type="project" value="TreeGrafter"/>
</dbReference>
<dbReference type="Pfam" id="PF00226">
    <property type="entry name" value="DnaJ"/>
    <property type="match status" value="1"/>
</dbReference>
<reference evidence="6" key="1">
    <citation type="journal article" date="2013" name="Genome Announc.">
        <title>Draft genome sequence of Pseudozyma brasiliensis sp. nov. strain GHG001, a high producer of endo-1,4-xylanase isolated from an insect pest of sugarcane.</title>
        <authorList>
            <person name="Oliveira J.V.D.C."/>
            <person name="dos Santos R.A.C."/>
            <person name="Borges T.A."/>
            <person name="Riano-Pachon D.M."/>
            <person name="Goldman G.H."/>
        </authorList>
    </citation>
    <scope>NUCLEOTIDE SEQUENCE [LARGE SCALE GENOMIC DNA]</scope>
    <source>
        <strain evidence="6">GHG001</strain>
    </source>
</reference>
<dbReference type="RefSeq" id="XP_016294431.1">
    <property type="nucleotide sequence ID" value="XM_016433997.1"/>
</dbReference>
<dbReference type="PANTHER" id="PTHR44360:SF1">
    <property type="entry name" value="DNAJ HOMOLOG SUBFAMILY B MEMBER 9"/>
    <property type="match status" value="1"/>
</dbReference>
<feature type="compositionally biased region" description="Polar residues" evidence="2">
    <location>
        <begin position="432"/>
        <end position="444"/>
    </location>
</feature>
<dbReference type="EMBL" id="KI545852">
    <property type="protein sequence ID" value="EST09442.1"/>
    <property type="molecule type" value="Genomic_DNA"/>
</dbReference>
<dbReference type="HOGENOM" id="CLU_034221_0_0_1"/>
<dbReference type="AlphaFoldDB" id="V5GU56"/>
<dbReference type="OrthoDB" id="10250354at2759"/>
<dbReference type="Proteomes" id="UP000019377">
    <property type="component" value="Unassembled WGS sequence"/>
</dbReference>
<dbReference type="InterPro" id="IPR001623">
    <property type="entry name" value="DnaJ_domain"/>
</dbReference>
<proteinExistence type="predicted"/>
<gene>
    <name evidence="5" type="ORF">PSEUBRA_SCAF10g05427</name>
</gene>
<keyword evidence="3" id="KW-1133">Transmembrane helix</keyword>
<feature type="transmembrane region" description="Helical" evidence="3">
    <location>
        <begin position="156"/>
        <end position="177"/>
    </location>
</feature>
<dbReference type="PANTHER" id="PTHR44360">
    <property type="entry name" value="DNAJ HOMOLOG SUBFAMILY B MEMBER 9"/>
    <property type="match status" value="1"/>
</dbReference>
<evidence type="ECO:0000256" key="1">
    <source>
        <dbReference type="ARBA" id="ARBA00023186"/>
    </source>
</evidence>
<evidence type="ECO:0000259" key="4">
    <source>
        <dbReference type="PROSITE" id="PS50076"/>
    </source>
</evidence>
<sequence length="536" mass="58659">MKADLLQFGSLLTWWWLPSLGSQLLLNGCYSVQILTPPSTPRTRNNHVQLARTAVIIGTLFYQLFQCASTAQPNYYQLLGLPLDVDSEGIRRSFRALARRYHPDKVGESGEAFFIHLRRAHDTLSEPVKRFAYDRFGPTISEWKDCESARDYMRRGLMSLVAFYTINPAMYALFGYFSSSGTRSDGISFWRLVCLFSLLAFEVCLLISPEYPTWMTILLPNTTVFDVRQLSHSLFVNFFFASLQLSAALDVLEYGDEGAPARDEKTKKILAERQMAAIRVKAQSLDQAAQMVRVEMMRAFAREVGPLRGKMSEDKKGKEEREMSKEEERLFERIDAVLLSKSLVQHNPQLLVLAEKPMNETANDMVKKEEQEQDSMAAPPVTVKDEPIEGTLPPEEATDTAQEGLPSHIVIKGEPNDGSIPIGAGETADAAGSTQAAPQESALESGTAEGPSLAQLANSGERDASGQPLSDQATTQDVSPAAADTDTLEGVAAGPVLSLDEPPSDGRVAEVTAEAPGDAATAVAETGQLESSDDVI</sequence>
<dbReference type="GO" id="GO:0005783">
    <property type="term" value="C:endoplasmic reticulum"/>
    <property type="evidence" value="ECO:0007669"/>
    <property type="project" value="TreeGrafter"/>
</dbReference>
<keyword evidence="1" id="KW-0143">Chaperone</keyword>
<dbReference type="InterPro" id="IPR036869">
    <property type="entry name" value="J_dom_sf"/>
</dbReference>
<keyword evidence="3" id="KW-0812">Transmembrane</keyword>
<evidence type="ECO:0000256" key="3">
    <source>
        <dbReference type="SAM" id="Phobius"/>
    </source>
</evidence>
<keyword evidence="3" id="KW-0472">Membrane</keyword>
<dbReference type="SUPFAM" id="SSF46565">
    <property type="entry name" value="Chaperone J-domain"/>
    <property type="match status" value="1"/>
</dbReference>
<name>V5GU56_KALBG</name>
<feature type="transmembrane region" description="Helical" evidence="3">
    <location>
        <begin position="189"/>
        <end position="209"/>
    </location>
</feature>
<dbReference type="Gene3D" id="1.10.287.110">
    <property type="entry name" value="DnaJ domain"/>
    <property type="match status" value="1"/>
</dbReference>
<dbReference type="SMART" id="SM00271">
    <property type="entry name" value="DnaJ"/>
    <property type="match status" value="1"/>
</dbReference>
<keyword evidence="6" id="KW-1185">Reference proteome</keyword>